<accession>A0A830F8Y8</accession>
<dbReference type="PIRSF" id="PIRSF000521">
    <property type="entry name" value="Transaminase_4ab_Lys_Orn"/>
    <property type="match status" value="1"/>
</dbReference>
<dbReference type="PROSITE" id="PS00600">
    <property type="entry name" value="AA_TRANSFER_CLASS_3"/>
    <property type="match status" value="1"/>
</dbReference>
<proteinExistence type="inferred from homology"/>
<evidence type="ECO:0000256" key="3">
    <source>
        <dbReference type="RuleBase" id="RU003560"/>
    </source>
</evidence>
<dbReference type="GO" id="GO:0008483">
    <property type="term" value="F:transaminase activity"/>
    <property type="evidence" value="ECO:0007669"/>
    <property type="project" value="UniProtKB-KW"/>
</dbReference>
<dbReference type="InterPro" id="IPR005814">
    <property type="entry name" value="Aminotrans_3"/>
</dbReference>
<protein>
    <submittedName>
        <fullName evidence="4">Putative aminotransferase</fullName>
    </submittedName>
</protein>
<evidence type="ECO:0000256" key="2">
    <source>
        <dbReference type="ARBA" id="ARBA00022898"/>
    </source>
</evidence>
<dbReference type="SUPFAM" id="SSF53383">
    <property type="entry name" value="PLP-dependent transferases"/>
    <property type="match status" value="1"/>
</dbReference>
<dbReference type="GO" id="GO:0005829">
    <property type="term" value="C:cytosol"/>
    <property type="evidence" value="ECO:0007669"/>
    <property type="project" value="TreeGrafter"/>
</dbReference>
<evidence type="ECO:0000313" key="5">
    <source>
        <dbReference type="Proteomes" id="UP000607197"/>
    </source>
</evidence>
<dbReference type="PANTHER" id="PTHR43094:SF1">
    <property type="entry name" value="AMINOTRANSFERASE CLASS-III"/>
    <property type="match status" value="1"/>
</dbReference>
<sequence>MDQSTIPHWYAPDGDVLELVEGEGVRVSDADGNEYLDFLSQLYSVNAGHSQPAIADAMAEQARKIAYVSPSKHNDQRARLAGRLAEKAPDSLTDVMFSVTGSEANEAAMQLARDYQGASKILTRWRSYHGSTYGAAALTGDPSTRAAVEEHAAVTGHAKFLPPLDYGGPFSADTPEELAEQAADHLEWVIRNEGPDSIAALFTEPIAGTSGAYPAPPGYFERVRELCDEYDILLVSDEVIAGFGRCGDWFGIQTEGVEPDMITFAKGVTSSYAPLAGVIVNEEIAEHVGEEGMPVGQTFAGHPVSCAAGNAALDAYEDGMLENVRDLAPHLEARLRDLESVPEVQDVHGRGFLWSVEFGRPDGEKDEFLFDPRVDEGENPVAAVRDEARARGVLFGSGRPDTQVLVAPPLCTEQDDIDRAVDVLEASVDAAFGANGGD</sequence>
<dbReference type="CDD" id="cd00610">
    <property type="entry name" value="OAT_like"/>
    <property type="match status" value="1"/>
</dbReference>
<reference evidence="4" key="1">
    <citation type="journal article" date="2014" name="Int. J. Syst. Evol. Microbiol.">
        <title>Complete genome sequence of Corynebacterium casei LMG S-19264T (=DSM 44701T), isolated from a smear-ripened cheese.</title>
        <authorList>
            <consortium name="US DOE Joint Genome Institute (JGI-PGF)"/>
            <person name="Walter F."/>
            <person name="Albersmeier A."/>
            <person name="Kalinowski J."/>
            <person name="Ruckert C."/>
        </authorList>
    </citation>
    <scope>NUCLEOTIDE SEQUENCE</scope>
    <source>
        <strain evidence="4">JCM 19596</strain>
    </source>
</reference>
<dbReference type="Gene3D" id="3.40.640.10">
    <property type="entry name" value="Type I PLP-dependent aspartate aminotransferase-like (Major domain)"/>
    <property type="match status" value="1"/>
</dbReference>
<comment type="caution">
    <text evidence="4">The sequence shown here is derived from an EMBL/GenBank/DDBJ whole genome shotgun (WGS) entry which is preliminary data.</text>
</comment>
<dbReference type="Pfam" id="PF00202">
    <property type="entry name" value="Aminotran_3"/>
    <property type="match status" value="1"/>
</dbReference>
<dbReference type="Proteomes" id="UP000607197">
    <property type="component" value="Unassembled WGS sequence"/>
</dbReference>
<dbReference type="EMBL" id="BMPG01000001">
    <property type="protein sequence ID" value="GGL51405.1"/>
    <property type="molecule type" value="Genomic_DNA"/>
</dbReference>
<evidence type="ECO:0000256" key="1">
    <source>
        <dbReference type="ARBA" id="ARBA00008954"/>
    </source>
</evidence>
<keyword evidence="4" id="KW-0808">Transferase</keyword>
<dbReference type="InterPro" id="IPR015421">
    <property type="entry name" value="PyrdxlP-dep_Trfase_major"/>
</dbReference>
<dbReference type="AlphaFoldDB" id="A0A830F8Y8"/>
<dbReference type="RefSeq" id="WP_188975909.1">
    <property type="nucleotide sequence ID" value="NZ_BMPG01000001.1"/>
</dbReference>
<keyword evidence="2 3" id="KW-0663">Pyridoxal phosphate</keyword>
<organism evidence="4 5">
    <name type="scientific">Halocalculus aciditolerans</name>
    <dbReference type="NCBI Taxonomy" id="1383812"/>
    <lineage>
        <taxon>Archaea</taxon>
        <taxon>Methanobacteriati</taxon>
        <taxon>Methanobacteriota</taxon>
        <taxon>Stenosarchaea group</taxon>
        <taxon>Halobacteria</taxon>
        <taxon>Halobacteriales</taxon>
        <taxon>Halobacteriaceae</taxon>
        <taxon>Halocalculus</taxon>
    </lineage>
</organism>
<evidence type="ECO:0000313" key="4">
    <source>
        <dbReference type="EMBL" id="GGL51405.1"/>
    </source>
</evidence>
<dbReference type="Gene3D" id="3.90.1150.10">
    <property type="entry name" value="Aspartate Aminotransferase, domain 1"/>
    <property type="match status" value="1"/>
</dbReference>
<dbReference type="PANTHER" id="PTHR43094">
    <property type="entry name" value="AMINOTRANSFERASE"/>
    <property type="match status" value="1"/>
</dbReference>
<gene>
    <name evidence="4" type="ORF">GCM10009039_07110</name>
</gene>
<dbReference type="OrthoDB" id="6534at2157"/>
<reference evidence="4" key="2">
    <citation type="submission" date="2020-09" db="EMBL/GenBank/DDBJ databases">
        <authorList>
            <person name="Sun Q."/>
            <person name="Ohkuma M."/>
        </authorList>
    </citation>
    <scope>NUCLEOTIDE SEQUENCE</scope>
    <source>
        <strain evidence="4">JCM 19596</strain>
    </source>
</reference>
<keyword evidence="4" id="KW-0032">Aminotransferase</keyword>
<dbReference type="InterPro" id="IPR049704">
    <property type="entry name" value="Aminotrans_3_PPA_site"/>
</dbReference>
<keyword evidence="5" id="KW-1185">Reference proteome</keyword>
<dbReference type="InterPro" id="IPR015424">
    <property type="entry name" value="PyrdxlP-dep_Trfase"/>
</dbReference>
<comment type="similarity">
    <text evidence="1 3">Belongs to the class-III pyridoxal-phosphate-dependent aminotransferase family.</text>
</comment>
<dbReference type="GO" id="GO:0030170">
    <property type="term" value="F:pyridoxal phosphate binding"/>
    <property type="evidence" value="ECO:0007669"/>
    <property type="project" value="InterPro"/>
</dbReference>
<name>A0A830F8Y8_9EURY</name>
<dbReference type="InterPro" id="IPR015422">
    <property type="entry name" value="PyrdxlP-dep_Trfase_small"/>
</dbReference>